<dbReference type="GO" id="GO:0003677">
    <property type="term" value="F:DNA binding"/>
    <property type="evidence" value="ECO:0007669"/>
    <property type="project" value="UniProtKB-KW"/>
</dbReference>
<name>A0A7W5FT27_9BURK</name>
<dbReference type="CDD" id="cd06170">
    <property type="entry name" value="LuxR_C_like"/>
    <property type="match status" value="1"/>
</dbReference>
<feature type="modified residue" description="4-aspartylphosphate" evidence="4">
    <location>
        <position position="64"/>
    </location>
</feature>
<dbReference type="PROSITE" id="PS50110">
    <property type="entry name" value="RESPONSE_REGULATORY"/>
    <property type="match status" value="1"/>
</dbReference>
<dbReference type="AlphaFoldDB" id="A0A7W5FT27"/>
<dbReference type="PANTHER" id="PTHR44688:SF16">
    <property type="entry name" value="DNA-BINDING TRANSCRIPTIONAL ACTIVATOR DEVR_DOSR"/>
    <property type="match status" value="1"/>
</dbReference>
<dbReference type="PANTHER" id="PTHR44688">
    <property type="entry name" value="DNA-BINDING TRANSCRIPTIONAL ACTIVATOR DEVR_DOSR"/>
    <property type="match status" value="1"/>
</dbReference>
<dbReference type="PRINTS" id="PR00038">
    <property type="entry name" value="HTHLUXR"/>
</dbReference>
<evidence type="ECO:0000256" key="3">
    <source>
        <dbReference type="ARBA" id="ARBA00023163"/>
    </source>
</evidence>
<keyword evidence="4" id="KW-0597">Phosphoprotein</keyword>
<evidence type="ECO:0000256" key="1">
    <source>
        <dbReference type="ARBA" id="ARBA00023015"/>
    </source>
</evidence>
<dbReference type="PROSITE" id="PS00622">
    <property type="entry name" value="HTH_LUXR_1"/>
    <property type="match status" value="1"/>
</dbReference>
<organism evidence="7 8">
    <name type="scientific">Pseudoduganella violacea</name>
    <dbReference type="NCBI Taxonomy" id="1715466"/>
    <lineage>
        <taxon>Bacteria</taxon>
        <taxon>Pseudomonadati</taxon>
        <taxon>Pseudomonadota</taxon>
        <taxon>Betaproteobacteria</taxon>
        <taxon>Burkholderiales</taxon>
        <taxon>Oxalobacteraceae</taxon>
        <taxon>Telluria group</taxon>
        <taxon>Pseudoduganella</taxon>
    </lineage>
</organism>
<dbReference type="InterPro" id="IPR036388">
    <property type="entry name" value="WH-like_DNA-bd_sf"/>
</dbReference>
<gene>
    <name evidence="7" type="ORF">FHS03_001223</name>
</gene>
<reference evidence="7 8" key="1">
    <citation type="submission" date="2020-08" db="EMBL/GenBank/DDBJ databases">
        <title>Genomic Encyclopedia of Type Strains, Phase III (KMG-III): the genomes of soil and plant-associated and newly described type strains.</title>
        <authorList>
            <person name="Whitman W."/>
        </authorList>
    </citation>
    <scope>NUCLEOTIDE SEQUENCE [LARGE SCALE GENOMIC DNA]</scope>
    <source>
        <strain evidence="7 8">CECT 8897</strain>
    </source>
</reference>
<keyword evidence="8" id="KW-1185">Reference proteome</keyword>
<evidence type="ECO:0000259" key="6">
    <source>
        <dbReference type="PROSITE" id="PS50110"/>
    </source>
</evidence>
<dbReference type="RefSeq" id="WP_183440145.1">
    <property type="nucleotide sequence ID" value="NZ_JACHXD010000003.1"/>
</dbReference>
<dbReference type="InterPro" id="IPR016032">
    <property type="entry name" value="Sig_transdc_resp-reg_C-effctor"/>
</dbReference>
<evidence type="ECO:0000256" key="2">
    <source>
        <dbReference type="ARBA" id="ARBA00023125"/>
    </source>
</evidence>
<dbReference type="InterPro" id="IPR001789">
    <property type="entry name" value="Sig_transdc_resp-reg_receiver"/>
</dbReference>
<protein>
    <submittedName>
        <fullName evidence="7">FixJ family two-component response regulator</fullName>
    </submittedName>
</protein>
<evidence type="ECO:0000259" key="5">
    <source>
        <dbReference type="PROSITE" id="PS50043"/>
    </source>
</evidence>
<keyword evidence="3" id="KW-0804">Transcription</keyword>
<dbReference type="SUPFAM" id="SSF52172">
    <property type="entry name" value="CheY-like"/>
    <property type="match status" value="1"/>
</dbReference>
<dbReference type="SMART" id="SM00421">
    <property type="entry name" value="HTH_LUXR"/>
    <property type="match status" value="1"/>
</dbReference>
<dbReference type="SUPFAM" id="SSF46894">
    <property type="entry name" value="C-terminal effector domain of the bipartite response regulators"/>
    <property type="match status" value="1"/>
</dbReference>
<dbReference type="InterPro" id="IPR011006">
    <property type="entry name" value="CheY-like_superfamily"/>
</dbReference>
<keyword evidence="1" id="KW-0805">Transcription regulation</keyword>
<accession>A0A7W5FT27</accession>
<feature type="domain" description="Response regulatory" evidence="6">
    <location>
        <begin position="9"/>
        <end position="129"/>
    </location>
</feature>
<evidence type="ECO:0000256" key="4">
    <source>
        <dbReference type="PROSITE-ProRule" id="PRU00169"/>
    </source>
</evidence>
<feature type="domain" description="HTH luxR-type" evidence="5">
    <location>
        <begin position="145"/>
        <end position="210"/>
    </location>
</feature>
<dbReference type="EMBL" id="JACHXD010000003">
    <property type="protein sequence ID" value="MBB3118192.1"/>
    <property type="molecule type" value="Genomic_DNA"/>
</dbReference>
<comment type="caution">
    <text evidence="7">The sequence shown here is derived from an EMBL/GenBank/DDBJ whole genome shotgun (WGS) entry which is preliminary data.</text>
</comment>
<keyword evidence="2" id="KW-0238">DNA-binding</keyword>
<dbReference type="Pfam" id="PF00196">
    <property type="entry name" value="GerE"/>
    <property type="match status" value="1"/>
</dbReference>
<dbReference type="Gene3D" id="3.40.50.2300">
    <property type="match status" value="1"/>
</dbReference>
<dbReference type="Pfam" id="PF00072">
    <property type="entry name" value="Response_reg"/>
    <property type="match status" value="1"/>
</dbReference>
<dbReference type="InterPro" id="IPR000792">
    <property type="entry name" value="Tscrpt_reg_LuxR_C"/>
</dbReference>
<dbReference type="SMART" id="SM00448">
    <property type="entry name" value="REC"/>
    <property type="match status" value="1"/>
</dbReference>
<sequence>MNIPPHQCLVHVVDDDPGLRRSLRFLLESVGWNVRLHASAEEFLEVCDTLDPPLNQQPCCMLLDIRMAAMSGLELQQVLQERGIGLQIIFMTGHADVSMAVQAMKSGAADFIEKPFKDQLMLDAVAAAVRRSAETLQEARIRQEAMDMLAALSPRESEVARLVALGQPNKLIAAALGISEKTVHIHRQHVMEKAGLSSAAELARLMLRADPSALN</sequence>
<dbReference type="Proteomes" id="UP000541535">
    <property type="component" value="Unassembled WGS sequence"/>
</dbReference>
<proteinExistence type="predicted"/>
<evidence type="ECO:0000313" key="8">
    <source>
        <dbReference type="Proteomes" id="UP000541535"/>
    </source>
</evidence>
<dbReference type="CDD" id="cd17537">
    <property type="entry name" value="REC_FixJ"/>
    <property type="match status" value="1"/>
</dbReference>
<dbReference type="PROSITE" id="PS50043">
    <property type="entry name" value="HTH_LUXR_2"/>
    <property type="match status" value="1"/>
</dbReference>
<dbReference type="Gene3D" id="1.10.10.10">
    <property type="entry name" value="Winged helix-like DNA-binding domain superfamily/Winged helix DNA-binding domain"/>
    <property type="match status" value="1"/>
</dbReference>
<evidence type="ECO:0000313" key="7">
    <source>
        <dbReference type="EMBL" id="MBB3118192.1"/>
    </source>
</evidence>
<dbReference type="GO" id="GO:0000160">
    <property type="term" value="P:phosphorelay signal transduction system"/>
    <property type="evidence" value="ECO:0007669"/>
    <property type="project" value="InterPro"/>
</dbReference>
<dbReference type="GO" id="GO:0006355">
    <property type="term" value="P:regulation of DNA-templated transcription"/>
    <property type="evidence" value="ECO:0007669"/>
    <property type="project" value="InterPro"/>
</dbReference>